<evidence type="ECO:0000256" key="4">
    <source>
        <dbReference type="ARBA" id="ARBA00022989"/>
    </source>
</evidence>
<evidence type="ECO:0000256" key="5">
    <source>
        <dbReference type="ARBA" id="ARBA00023136"/>
    </source>
</evidence>
<dbReference type="OrthoDB" id="824226at2"/>
<keyword evidence="3 6" id="KW-0812">Transmembrane</keyword>
<evidence type="ECO:0000256" key="1">
    <source>
        <dbReference type="ARBA" id="ARBA00004651"/>
    </source>
</evidence>
<dbReference type="GO" id="GO:0005886">
    <property type="term" value="C:plasma membrane"/>
    <property type="evidence" value="ECO:0007669"/>
    <property type="project" value="UniProtKB-SubCell"/>
</dbReference>
<name>A0A255ZJ66_9FLAO</name>
<sequence>MIKSIKETRSIFTTSSLNFVYRIFGLGMSFIITVLISRLFGVAVFGNYSLVLAISQISALFFTLGIPSTLIKIVGNQKLTYHQSKDLLKKGLKGAVAISVIPATLVYFNADFIAVKLFKNAELERFLEIAAFSIPVFVANEIFLYFFLAIKNFKKFNFFMFVLPNIFLTTLLLLFATLHFSSESTLLSFAIAIFLNVILQAFTIFDCVKREERTGLSTRELIKEATPLLFSSLFMYMLNYTNTILLGLLVTENLVGVYNIAYKVGSVGLLIVISVSTIITPRIAELYGLKEYFALRKLIQNSTRLVAICTVPVVLILIFGSEFILQIWGEEAKDGSCALIIISVGIMFNALSGNVDQILNMTDNQRILQNITLVSFFFNLIFALLLIPQYGIVGAATASLVTNVVMNGSCMYYIKKKLGYYTLF</sequence>
<dbReference type="Proteomes" id="UP000216035">
    <property type="component" value="Unassembled WGS sequence"/>
</dbReference>
<feature type="transmembrane region" description="Helical" evidence="6">
    <location>
        <begin position="92"/>
        <end position="110"/>
    </location>
</feature>
<feature type="transmembrane region" description="Helical" evidence="6">
    <location>
        <begin position="367"/>
        <end position="387"/>
    </location>
</feature>
<dbReference type="EMBL" id="NOXX01000218">
    <property type="protein sequence ID" value="OYQ41558.1"/>
    <property type="molecule type" value="Genomic_DNA"/>
</dbReference>
<keyword evidence="8" id="KW-1185">Reference proteome</keyword>
<feature type="transmembrane region" description="Helical" evidence="6">
    <location>
        <begin position="20"/>
        <end position="44"/>
    </location>
</feature>
<feature type="transmembrane region" description="Helical" evidence="6">
    <location>
        <begin position="228"/>
        <end position="248"/>
    </location>
</feature>
<organism evidence="7 8">
    <name type="scientific">Flavobacterium aurantiibacter</name>
    <dbReference type="NCBI Taxonomy" id="2023067"/>
    <lineage>
        <taxon>Bacteria</taxon>
        <taxon>Pseudomonadati</taxon>
        <taxon>Bacteroidota</taxon>
        <taxon>Flavobacteriia</taxon>
        <taxon>Flavobacteriales</taxon>
        <taxon>Flavobacteriaceae</taxon>
        <taxon>Flavobacterium</taxon>
    </lineage>
</organism>
<dbReference type="Pfam" id="PF01943">
    <property type="entry name" value="Polysacc_synt"/>
    <property type="match status" value="1"/>
</dbReference>
<feature type="transmembrane region" description="Helical" evidence="6">
    <location>
        <begin position="260"/>
        <end position="284"/>
    </location>
</feature>
<dbReference type="RefSeq" id="WP_094487169.1">
    <property type="nucleotide sequence ID" value="NZ_NOXX01000218.1"/>
</dbReference>
<proteinExistence type="predicted"/>
<keyword evidence="5 6" id="KW-0472">Membrane</keyword>
<keyword evidence="2" id="KW-1003">Cell membrane</keyword>
<evidence type="ECO:0000313" key="8">
    <source>
        <dbReference type="Proteomes" id="UP000216035"/>
    </source>
</evidence>
<evidence type="ECO:0000256" key="3">
    <source>
        <dbReference type="ARBA" id="ARBA00022692"/>
    </source>
</evidence>
<feature type="transmembrane region" description="Helical" evidence="6">
    <location>
        <begin position="130"/>
        <end position="150"/>
    </location>
</feature>
<keyword evidence="4 6" id="KW-1133">Transmembrane helix</keyword>
<feature type="transmembrane region" description="Helical" evidence="6">
    <location>
        <begin position="157"/>
        <end position="180"/>
    </location>
</feature>
<dbReference type="InterPro" id="IPR002797">
    <property type="entry name" value="Polysacc_synth"/>
</dbReference>
<comment type="subcellular location">
    <subcellularLocation>
        <location evidence="1">Cell membrane</location>
        <topology evidence="1">Multi-pass membrane protein</topology>
    </subcellularLocation>
</comment>
<evidence type="ECO:0000256" key="2">
    <source>
        <dbReference type="ARBA" id="ARBA00022475"/>
    </source>
</evidence>
<feature type="transmembrane region" description="Helical" evidence="6">
    <location>
        <begin position="186"/>
        <end position="208"/>
    </location>
</feature>
<feature type="transmembrane region" description="Helical" evidence="6">
    <location>
        <begin position="50"/>
        <end position="71"/>
    </location>
</feature>
<dbReference type="PANTHER" id="PTHR30250:SF11">
    <property type="entry name" value="O-ANTIGEN TRANSPORTER-RELATED"/>
    <property type="match status" value="1"/>
</dbReference>
<gene>
    <name evidence="7" type="ORF">CHX27_12870</name>
</gene>
<feature type="transmembrane region" description="Helical" evidence="6">
    <location>
        <begin position="305"/>
        <end position="329"/>
    </location>
</feature>
<feature type="transmembrane region" description="Helical" evidence="6">
    <location>
        <begin position="335"/>
        <end position="355"/>
    </location>
</feature>
<evidence type="ECO:0000256" key="6">
    <source>
        <dbReference type="SAM" id="Phobius"/>
    </source>
</evidence>
<reference evidence="7 8" key="1">
    <citation type="submission" date="2017-07" db="EMBL/GenBank/DDBJ databases">
        <title>Flavobacterium cyanobacteriorum sp. nov., isolated from cyanobacterial aggregates in a eutrophic lake.</title>
        <authorList>
            <person name="Cai H."/>
        </authorList>
    </citation>
    <scope>NUCLEOTIDE SEQUENCE [LARGE SCALE GENOMIC DNA]</scope>
    <source>
        <strain evidence="7 8">TH167</strain>
    </source>
</reference>
<protein>
    <submittedName>
        <fullName evidence="7">Uncharacterized protein</fullName>
    </submittedName>
</protein>
<evidence type="ECO:0000313" key="7">
    <source>
        <dbReference type="EMBL" id="OYQ41558.1"/>
    </source>
</evidence>
<comment type="caution">
    <text evidence="7">The sequence shown here is derived from an EMBL/GenBank/DDBJ whole genome shotgun (WGS) entry which is preliminary data.</text>
</comment>
<accession>A0A255ZJ66</accession>
<dbReference type="PANTHER" id="PTHR30250">
    <property type="entry name" value="PST FAMILY PREDICTED COLANIC ACID TRANSPORTER"/>
    <property type="match status" value="1"/>
</dbReference>
<feature type="transmembrane region" description="Helical" evidence="6">
    <location>
        <begin position="393"/>
        <end position="414"/>
    </location>
</feature>
<dbReference type="CDD" id="cd13128">
    <property type="entry name" value="MATE_Wzx_like"/>
    <property type="match status" value="1"/>
</dbReference>
<dbReference type="InterPro" id="IPR050833">
    <property type="entry name" value="Poly_Biosynth_Transport"/>
</dbReference>
<dbReference type="AlphaFoldDB" id="A0A255ZJ66"/>